<keyword evidence="3" id="KW-1185">Reference proteome</keyword>
<gene>
    <name evidence="1" type="ORF">GPM918_LOCUS38680</name>
    <name evidence="2" type="ORF">SRO942_LOCUS39519</name>
</gene>
<evidence type="ECO:0000313" key="2">
    <source>
        <dbReference type="EMBL" id="CAF4402332.1"/>
    </source>
</evidence>
<dbReference type="EMBL" id="CAJOBC010091610">
    <property type="protein sequence ID" value="CAF4402332.1"/>
    <property type="molecule type" value="Genomic_DNA"/>
</dbReference>
<protein>
    <submittedName>
        <fullName evidence="1">Uncharacterized protein</fullName>
    </submittedName>
</protein>
<dbReference type="Proteomes" id="UP000663829">
    <property type="component" value="Unassembled WGS sequence"/>
</dbReference>
<accession>A0A815WBX1</accession>
<organism evidence="1 3">
    <name type="scientific">Didymodactylos carnosus</name>
    <dbReference type="NCBI Taxonomy" id="1234261"/>
    <lineage>
        <taxon>Eukaryota</taxon>
        <taxon>Metazoa</taxon>
        <taxon>Spiralia</taxon>
        <taxon>Gnathifera</taxon>
        <taxon>Rotifera</taxon>
        <taxon>Eurotatoria</taxon>
        <taxon>Bdelloidea</taxon>
        <taxon>Philodinida</taxon>
        <taxon>Philodinidae</taxon>
        <taxon>Didymodactylos</taxon>
    </lineage>
</organism>
<dbReference type="OrthoDB" id="10036014at2759"/>
<evidence type="ECO:0000313" key="1">
    <source>
        <dbReference type="EMBL" id="CAF1541897.1"/>
    </source>
</evidence>
<comment type="caution">
    <text evidence="1">The sequence shown here is derived from an EMBL/GenBank/DDBJ whole genome shotgun (WGS) entry which is preliminary data.</text>
</comment>
<evidence type="ECO:0000313" key="3">
    <source>
        <dbReference type="Proteomes" id="UP000663829"/>
    </source>
</evidence>
<dbReference type="EMBL" id="CAJNOQ010025970">
    <property type="protein sequence ID" value="CAF1541897.1"/>
    <property type="molecule type" value="Genomic_DNA"/>
</dbReference>
<reference evidence="1" key="1">
    <citation type="submission" date="2021-02" db="EMBL/GenBank/DDBJ databases">
        <authorList>
            <person name="Nowell W R."/>
        </authorList>
    </citation>
    <scope>NUCLEOTIDE SEQUENCE</scope>
</reference>
<proteinExistence type="predicted"/>
<name>A0A815WBX1_9BILA</name>
<dbReference type="Proteomes" id="UP000681722">
    <property type="component" value="Unassembled WGS sequence"/>
</dbReference>
<dbReference type="AlphaFoldDB" id="A0A815WBX1"/>
<sequence>MYVNGKEKLASLTHFSLTCISEIVVYDEVLVPNLHRMINLEKLDLYIATDHHETFIDGNNLKNDIISHMPRLNNFIFNIRSMIHPSDQMHLPSNEDIHRTFAGFKDYEVICCVDYFPEERYGQCHIYSYPYTLTYYDNITNNLPGGLFNNVQEATLFDERPFEHEFFIRISQAFPFLKKLTIDNSKPQNYKQQQSNDDNRKFSAIEYSHLIELRLPNVHDDYAEQFLFDTKTCLSNYIRLAIDYDRLQRVTQNFTMDTTRNNCSKVKRLVLYESLQLPKHCKMYFPHLE</sequence>